<sequence length="63" mass="7595">MFTPSERRKMENIRYYLKWHTPTDEDGMCYSCDEWARGEGSHTQDCKYAEALRLCRELLSEQE</sequence>
<proteinExistence type="predicted"/>
<comment type="caution">
    <text evidence="1">The sequence shown here is derived from an EMBL/GenBank/DDBJ whole genome shotgun (WGS) entry which is preliminary data.</text>
</comment>
<dbReference type="AlphaFoldDB" id="A0A0F9FU98"/>
<name>A0A0F9FU98_9ZZZZ</name>
<reference evidence="1" key="1">
    <citation type="journal article" date="2015" name="Nature">
        <title>Complex archaea that bridge the gap between prokaryotes and eukaryotes.</title>
        <authorList>
            <person name="Spang A."/>
            <person name="Saw J.H."/>
            <person name="Jorgensen S.L."/>
            <person name="Zaremba-Niedzwiedzka K."/>
            <person name="Martijn J."/>
            <person name="Lind A.E."/>
            <person name="van Eijk R."/>
            <person name="Schleper C."/>
            <person name="Guy L."/>
            <person name="Ettema T.J."/>
        </authorList>
    </citation>
    <scope>NUCLEOTIDE SEQUENCE</scope>
</reference>
<evidence type="ECO:0000313" key="1">
    <source>
        <dbReference type="EMBL" id="KKL81846.1"/>
    </source>
</evidence>
<organism evidence="1">
    <name type="scientific">marine sediment metagenome</name>
    <dbReference type="NCBI Taxonomy" id="412755"/>
    <lineage>
        <taxon>unclassified sequences</taxon>
        <taxon>metagenomes</taxon>
        <taxon>ecological metagenomes</taxon>
    </lineage>
</organism>
<gene>
    <name evidence="1" type="ORF">LCGC14_1990650</name>
</gene>
<accession>A0A0F9FU98</accession>
<dbReference type="EMBL" id="LAZR01022446">
    <property type="protein sequence ID" value="KKL81846.1"/>
    <property type="molecule type" value="Genomic_DNA"/>
</dbReference>
<protein>
    <submittedName>
        <fullName evidence="1">Uncharacterized protein</fullName>
    </submittedName>
</protein>